<gene>
    <name evidence="2" type="ORF">NIDE2623</name>
</gene>
<sequence length="360" mass="41814">MPDETSPQSSIILYQTEDGRTRIQCRFEDDTIWLTQAQIAELFQITVPTVNEHLKGSYTEGELAATATIRKFRIVRSEGTRQVTREIEHYNLPAILAVGYRVRSHRGTQFRQWATARLNEYLVKGFTMDDERLKNPPGKGQTNYFDELLERIRDIRSSERRFYQKVLDIYATSVDYQANVEISQQFFANVQNKMHWATHGHTAAEVIHRRADATKPLMGLTSTRPGGIIRKDDVSVAKNYLTEHELRALNLIVNAYLEFAELQALNRRPMTMRDWITKLDEFLRLSGRELLDHAGTISAESAKAKAEQEYDQYRAIVDAQPRRVDRDFEQATKHLQKMPRPRVRVERKPKKPKASKKKQP</sequence>
<name>D8PGE2_9BACT</name>
<evidence type="ECO:0008006" key="4">
    <source>
        <dbReference type="Google" id="ProtNLM"/>
    </source>
</evidence>
<dbReference type="HOGENOM" id="CLU_048266_0_0_0"/>
<proteinExistence type="predicted"/>
<dbReference type="eggNOG" id="COG3943">
    <property type="taxonomic scope" value="Bacteria"/>
</dbReference>
<reference evidence="2 3" key="1">
    <citation type="journal article" date="2010" name="Proc. Natl. Acad. Sci. U.S.A.">
        <title>A Nitrospira metagenome illuminates the physiology and evolution of globally important nitrite-oxidizing bacteria.</title>
        <authorList>
            <person name="Lucker S."/>
            <person name="Wagner M."/>
            <person name="Maixner F."/>
            <person name="Pelletier E."/>
            <person name="Koch H."/>
            <person name="Vacherie B."/>
            <person name="Rattei T."/>
            <person name="Sinninghe Damste J."/>
            <person name="Spieck E."/>
            <person name="Le Paslier D."/>
            <person name="Daims H."/>
        </authorList>
    </citation>
    <scope>NUCLEOTIDE SEQUENCE [LARGE SCALE GENOMIC DNA]</scope>
</reference>
<evidence type="ECO:0000256" key="1">
    <source>
        <dbReference type="SAM" id="MobiDB-lite"/>
    </source>
</evidence>
<dbReference type="Proteomes" id="UP000001660">
    <property type="component" value="Chromosome"/>
</dbReference>
<dbReference type="PANTHER" id="PTHR35810:SF1">
    <property type="entry name" value="CYTOPLASMIC PROTEIN"/>
    <property type="match status" value="1"/>
</dbReference>
<protein>
    <recommendedName>
        <fullName evidence="4">Hydroxyacid dehydrogenase</fullName>
    </recommendedName>
</protein>
<dbReference type="AlphaFoldDB" id="D8PGE2"/>
<accession>D8PGE2</accession>
<dbReference type="OrthoDB" id="9802752at2"/>
<organism evidence="2 3">
    <name type="scientific">Nitrospira defluvii</name>
    <dbReference type="NCBI Taxonomy" id="330214"/>
    <lineage>
        <taxon>Bacteria</taxon>
        <taxon>Pseudomonadati</taxon>
        <taxon>Nitrospirota</taxon>
        <taxon>Nitrospiria</taxon>
        <taxon>Nitrospirales</taxon>
        <taxon>Nitrospiraceae</taxon>
        <taxon>Nitrospira</taxon>
    </lineage>
</organism>
<evidence type="ECO:0000313" key="3">
    <source>
        <dbReference type="Proteomes" id="UP000001660"/>
    </source>
</evidence>
<evidence type="ECO:0000313" key="2">
    <source>
        <dbReference type="EMBL" id="CBK42329.1"/>
    </source>
</evidence>
<dbReference type="STRING" id="330214.NIDE2623"/>
<dbReference type="Pfam" id="PF13310">
    <property type="entry name" value="Virulence_RhuM"/>
    <property type="match status" value="1"/>
</dbReference>
<dbReference type="PIRSF" id="PIRSF015268">
    <property type="entry name" value="Virulence_RhuM"/>
    <property type="match status" value="1"/>
</dbReference>
<dbReference type="InterPro" id="IPR011204">
    <property type="entry name" value="Virulence_RhuM-like"/>
</dbReference>
<dbReference type="EMBL" id="FP929003">
    <property type="protein sequence ID" value="CBK42329.1"/>
    <property type="molecule type" value="Genomic_DNA"/>
</dbReference>
<feature type="compositionally biased region" description="Basic residues" evidence="1">
    <location>
        <begin position="334"/>
        <end position="360"/>
    </location>
</feature>
<feature type="region of interest" description="Disordered" evidence="1">
    <location>
        <begin position="331"/>
        <end position="360"/>
    </location>
</feature>
<keyword evidence="3" id="KW-1185">Reference proteome</keyword>
<dbReference type="KEGG" id="nde:NIDE2623"/>
<dbReference type="PANTHER" id="PTHR35810">
    <property type="entry name" value="CYTOPLASMIC PROTEIN-RELATED"/>
    <property type="match status" value="1"/>
</dbReference>